<evidence type="ECO:0000259" key="5">
    <source>
        <dbReference type="SMART" id="SM00560"/>
    </source>
</evidence>
<sequence length="1323" mass="143381" precursor="true">MAIAPSKWMSRTIVAAALLLSPAAVSAADDPADVLRESGVCGGFVAHINCGNGSLTVGLKPNDSYQVQGLARNPEDVAAARTAVAKAGLYGDVAIDRLSGQQLPYIDNLVNLLVVDGDPGVPDTELDRVVVPNGVIMRRASADAKWTKTVKPRPKEIDDWSHYLHDPSGNAVAHDDVVAPPRHLQWVGTPRWSRHHDRMASMSAMTTTNGRMFYIMDEGSRISIQLPSKWKLIARDAFNGVVLWKRDISEWNNQLWPLKSGPTQLARRLVSTDKEVYATLSFEAPLTAIDAATGETLRTYEGSGSCEEVLYDQGVLYIVANKGEHELKQYAPLHNTGDQARVRTDYAWDEGSRVLMAYDAATGKQLWAKGTRVTPLTLALGATQAFFHDGERLVAVDRKTGEQTWRTEPVNRRARVTFNFGPRLVVHDDVVLFAGGEGKMSTFNGSDGKLLWTADHPNSGYQSPQDLMVVDGLVWCAPTTSGKDTGKFTGRDPKTGEVKKEFLPDINTYWFHHRCYIAKATDNFIIPSRTGIEFVDPNTEHWDIHHWVRGGCLYGILPANGLVYAPPHNCACYPEAKLYGLNAMAPVAPTRPLPGVISDEGRLEKGPAFDRPLGPVETEDDKNLDWATYRHDAGRTGATTQKIEPELKPAWSVKLGGKLTPPVSVGGRTFVAQVDRHTLHCLDAESGKSLWTFTAGGRIDSPPTITRGRAVFGSVDGYVYNVDAATGELAWRFRAAPEDRRCMAFEQLESVWPVHGSVLAEDNSVYCTAGRSAFLDGGIRVIKLDVATGAKKTETLIDDRNPATGKSLQELVQILQMPVGLPDILSSDGKCLYMRSQKFDLDANRLNIGPVSGDPVTHSSEQKGEGAHLFAPMGFLDDTWFHRSYWVFGKNFSGGHNGYYQAGRFAPAGQILVTGGGYVFGYGRKPQYLKWTTTLEHQLFAASTEAPEVPDAKRKLPGNSKQRARAASQQATVDLVQFPNVPGTNPTGKPLTVEAWINSTRPEGVIISRGGPAEGWALGLQSGKPTFSLRVGSELTKVTGPRRIVGEWHHVAGVLTEDRKLRVYVDGKMAAEVNAPSLIKSEPKQPMAIGADEGGAVGDYQSPAGFTGVIDEVRVTFAALSDADLAERFEFPQSQPLAEVALLVDFNDGSARDLSRTRNNGTIEGPEPAEGKVGMALKFKGGANPTNASPPPGGKLAAAADGAGPSGNSFVEPHWKSDVPIYVRGMVLADRTLFIVGPPDLIDEEDTFVRLTKKDDAVKDLLSTQDKALGGEKGGILLAVNADTGETQGRLDLGALPVWDGLAAARGKMFLSTLDGTVMAFKK</sequence>
<dbReference type="PANTHER" id="PTHR34512">
    <property type="entry name" value="CELL SURFACE PROTEIN"/>
    <property type="match status" value="1"/>
</dbReference>
<dbReference type="InterPro" id="IPR001791">
    <property type="entry name" value="Laminin_G"/>
</dbReference>
<keyword evidence="1 3" id="KW-0732">Signal</keyword>
<dbReference type="Gene3D" id="2.60.120.200">
    <property type="match status" value="1"/>
</dbReference>
<dbReference type="Proteomes" id="UP000315700">
    <property type="component" value="Chromosome"/>
</dbReference>
<feature type="domain" description="LamG-like jellyroll fold" evidence="5">
    <location>
        <begin position="989"/>
        <end position="1123"/>
    </location>
</feature>
<keyword evidence="7" id="KW-1185">Reference proteome</keyword>
<feature type="signal peptide" evidence="3">
    <location>
        <begin position="1"/>
        <end position="27"/>
    </location>
</feature>
<evidence type="ECO:0000256" key="1">
    <source>
        <dbReference type="ARBA" id="ARBA00022729"/>
    </source>
</evidence>
<dbReference type="SUPFAM" id="SSF49899">
    <property type="entry name" value="Concanavalin A-like lectins/glucanases"/>
    <property type="match status" value="1"/>
</dbReference>
<protein>
    <submittedName>
        <fullName evidence="6">Outer membrane biogenesis protein BamB</fullName>
    </submittedName>
</protein>
<name>A0A517S7Y9_9PLAN</name>
<dbReference type="Pfam" id="PF13385">
    <property type="entry name" value="Laminin_G_3"/>
    <property type="match status" value="1"/>
</dbReference>
<dbReference type="PANTHER" id="PTHR34512:SF30">
    <property type="entry name" value="OUTER MEMBRANE PROTEIN ASSEMBLY FACTOR BAMB"/>
    <property type="match status" value="1"/>
</dbReference>
<dbReference type="InterPro" id="IPR002372">
    <property type="entry name" value="PQQ_rpt_dom"/>
</dbReference>
<dbReference type="SMART" id="SM00564">
    <property type="entry name" value="PQQ"/>
    <property type="match status" value="6"/>
</dbReference>
<dbReference type="CDD" id="cd00110">
    <property type="entry name" value="LamG"/>
    <property type="match status" value="1"/>
</dbReference>
<evidence type="ECO:0000313" key="7">
    <source>
        <dbReference type="Proteomes" id="UP000315700"/>
    </source>
</evidence>
<reference evidence="6 7" key="1">
    <citation type="submission" date="2019-02" db="EMBL/GenBank/DDBJ databases">
        <title>Deep-cultivation of Planctomycetes and their phenomic and genomic characterization uncovers novel biology.</title>
        <authorList>
            <person name="Wiegand S."/>
            <person name="Jogler M."/>
            <person name="Boedeker C."/>
            <person name="Pinto D."/>
            <person name="Vollmers J."/>
            <person name="Rivas-Marin E."/>
            <person name="Kohn T."/>
            <person name="Peeters S.H."/>
            <person name="Heuer A."/>
            <person name="Rast P."/>
            <person name="Oberbeckmann S."/>
            <person name="Bunk B."/>
            <person name="Jeske O."/>
            <person name="Meyerdierks A."/>
            <person name="Storesund J.E."/>
            <person name="Kallscheuer N."/>
            <person name="Luecker S."/>
            <person name="Lage O.M."/>
            <person name="Pohl T."/>
            <person name="Merkel B.J."/>
            <person name="Hornburger P."/>
            <person name="Mueller R.-W."/>
            <person name="Bruemmer F."/>
            <person name="Labrenz M."/>
            <person name="Spormann A.M."/>
            <person name="Op den Camp H."/>
            <person name="Overmann J."/>
            <person name="Amann R."/>
            <person name="Jetten M.S.M."/>
            <person name="Mascher T."/>
            <person name="Medema M.H."/>
            <person name="Devos D.P."/>
            <person name="Kaster A.-K."/>
            <person name="Ovreas L."/>
            <person name="Rohde M."/>
            <person name="Galperin M.Y."/>
            <person name="Jogler C."/>
        </authorList>
    </citation>
    <scope>NUCLEOTIDE SEQUENCE [LARGE SCALE GENOMIC DNA]</scope>
    <source>
        <strain evidence="6 7">Pan44</strain>
    </source>
</reference>
<dbReference type="InterPro" id="IPR018391">
    <property type="entry name" value="PQQ_b-propeller_rpt"/>
</dbReference>
<dbReference type="InterPro" id="IPR015943">
    <property type="entry name" value="WD40/YVTN_repeat-like_dom_sf"/>
</dbReference>
<accession>A0A517S7Y9</accession>
<dbReference type="KEGG" id="ccos:Pan44_02120"/>
<evidence type="ECO:0000256" key="2">
    <source>
        <dbReference type="ARBA" id="ARBA00023157"/>
    </source>
</evidence>
<dbReference type="Gene3D" id="2.130.10.10">
    <property type="entry name" value="YVTN repeat-like/Quinoprotein amine dehydrogenase"/>
    <property type="match status" value="2"/>
</dbReference>
<evidence type="ECO:0000259" key="4">
    <source>
        <dbReference type="SMART" id="SM00282"/>
    </source>
</evidence>
<keyword evidence="2" id="KW-1015">Disulfide bond</keyword>
<evidence type="ECO:0000313" key="6">
    <source>
        <dbReference type="EMBL" id="QDT52203.1"/>
    </source>
</evidence>
<organism evidence="6 7">
    <name type="scientific">Caulifigura coniformis</name>
    <dbReference type="NCBI Taxonomy" id="2527983"/>
    <lineage>
        <taxon>Bacteria</taxon>
        <taxon>Pseudomonadati</taxon>
        <taxon>Planctomycetota</taxon>
        <taxon>Planctomycetia</taxon>
        <taxon>Planctomycetales</taxon>
        <taxon>Planctomycetaceae</taxon>
        <taxon>Caulifigura</taxon>
    </lineage>
</organism>
<dbReference type="RefSeq" id="WP_197453737.1">
    <property type="nucleotide sequence ID" value="NZ_CP036271.1"/>
</dbReference>
<dbReference type="EMBL" id="CP036271">
    <property type="protein sequence ID" value="QDT52203.1"/>
    <property type="molecule type" value="Genomic_DNA"/>
</dbReference>
<gene>
    <name evidence="6" type="ORF">Pan44_02120</name>
</gene>
<dbReference type="Pfam" id="PF13360">
    <property type="entry name" value="PQQ_2"/>
    <property type="match status" value="2"/>
</dbReference>
<evidence type="ECO:0000256" key="3">
    <source>
        <dbReference type="SAM" id="SignalP"/>
    </source>
</evidence>
<dbReference type="SMART" id="SM00560">
    <property type="entry name" value="LamGL"/>
    <property type="match status" value="1"/>
</dbReference>
<proteinExistence type="predicted"/>
<dbReference type="InterPro" id="IPR006558">
    <property type="entry name" value="LamG-like"/>
</dbReference>
<feature type="domain" description="Laminin G" evidence="4">
    <location>
        <begin position="989"/>
        <end position="1118"/>
    </location>
</feature>
<dbReference type="InParanoid" id="A0A517S7Y9"/>
<dbReference type="SMART" id="SM00282">
    <property type="entry name" value="LamG"/>
    <property type="match status" value="1"/>
</dbReference>
<dbReference type="InterPro" id="IPR013320">
    <property type="entry name" value="ConA-like_dom_sf"/>
</dbReference>
<feature type="chain" id="PRO_5021856013" evidence="3">
    <location>
        <begin position="28"/>
        <end position="1323"/>
    </location>
</feature>
<dbReference type="SUPFAM" id="SSF50998">
    <property type="entry name" value="Quinoprotein alcohol dehydrogenase-like"/>
    <property type="match status" value="2"/>
</dbReference>
<dbReference type="InterPro" id="IPR011047">
    <property type="entry name" value="Quinoprotein_ADH-like_sf"/>
</dbReference>